<gene>
    <name evidence="1" type="ORF">IAC63_00985</name>
</gene>
<accession>A0A9D1MRA0</accession>
<dbReference type="Proteomes" id="UP000824142">
    <property type="component" value="Unassembled WGS sequence"/>
</dbReference>
<dbReference type="AlphaFoldDB" id="A0A9D1MRA0"/>
<evidence type="ECO:0000313" key="1">
    <source>
        <dbReference type="EMBL" id="HIU65200.1"/>
    </source>
</evidence>
<protein>
    <submittedName>
        <fullName evidence="1">Uncharacterized protein</fullName>
    </submittedName>
</protein>
<reference evidence="1" key="2">
    <citation type="journal article" date="2021" name="PeerJ">
        <title>Extensive microbial diversity within the chicken gut microbiome revealed by metagenomics and culture.</title>
        <authorList>
            <person name="Gilroy R."/>
            <person name="Ravi A."/>
            <person name="Getino M."/>
            <person name="Pursley I."/>
            <person name="Horton D.L."/>
            <person name="Alikhan N.F."/>
            <person name="Baker D."/>
            <person name="Gharbi K."/>
            <person name="Hall N."/>
            <person name="Watson M."/>
            <person name="Adriaenssens E.M."/>
            <person name="Foster-Nyarko E."/>
            <person name="Jarju S."/>
            <person name="Secka A."/>
            <person name="Antonio M."/>
            <person name="Oren A."/>
            <person name="Chaudhuri R.R."/>
            <person name="La Ragione R."/>
            <person name="Hildebrand F."/>
            <person name="Pallen M.J."/>
        </authorList>
    </citation>
    <scope>NUCLEOTIDE SEQUENCE</scope>
    <source>
        <strain evidence="1">CHK136-897</strain>
    </source>
</reference>
<evidence type="ECO:0000313" key="2">
    <source>
        <dbReference type="Proteomes" id="UP000824142"/>
    </source>
</evidence>
<name>A0A9D1MRA0_9PROT</name>
<comment type="caution">
    <text evidence="1">The sequence shown here is derived from an EMBL/GenBank/DDBJ whole genome shotgun (WGS) entry which is preliminary data.</text>
</comment>
<reference evidence="1" key="1">
    <citation type="submission" date="2020-10" db="EMBL/GenBank/DDBJ databases">
        <authorList>
            <person name="Gilroy R."/>
        </authorList>
    </citation>
    <scope>NUCLEOTIDE SEQUENCE</scope>
    <source>
        <strain evidence="1">CHK136-897</strain>
    </source>
</reference>
<organism evidence="1 2">
    <name type="scientific">Candidatus Enterousia avicola</name>
    <dbReference type="NCBI Taxonomy" id="2840787"/>
    <lineage>
        <taxon>Bacteria</taxon>
        <taxon>Pseudomonadati</taxon>
        <taxon>Pseudomonadota</taxon>
        <taxon>Alphaproteobacteria</taxon>
        <taxon>Candidatus Enterousia</taxon>
    </lineage>
</organism>
<sequence length="218" mass="24650">MIPYLLSIAGGIVLFKLTENNIHDPNLSDLINNIAASLLAIPLVFLLYDYSNYRVSSQLNKTMTSHITDKTNIILLNVIIITRQILDIKKKLTFTTLNQMGNMSLTKITNKLKITKKQLDDLRTYCNELDDVVNSSTKNSILTPDQIQVITGLIRDMSLLINEHNFRHNKRIAAKYIENIIGKIIDWLDSDAFAAMHFQQLLDAAELGAETSEKSSKD</sequence>
<dbReference type="EMBL" id="DVNO01000006">
    <property type="protein sequence ID" value="HIU65200.1"/>
    <property type="molecule type" value="Genomic_DNA"/>
</dbReference>
<proteinExistence type="predicted"/>